<dbReference type="EMBL" id="CP017921">
    <property type="protein sequence ID" value="APH39355.1"/>
    <property type="molecule type" value="Genomic_DNA"/>
</dbReference>
<dbReference type="Proteomes" id="UP000186879">
    <property type="component" value="Chromosome"/>
</dbReference>
<dbReference type="Proteomes" id="UP000198669">
    <property type="component" value="Unassembled WGS sequence"/>
</dbReference>
<reference evidence="2 5" key="1">
    <citation type="submission" date="2016-10" db="EMBL/GenBank/DDBJ databases">
        <title>Methanohalophilus halophilus.</title>
        <authorList>
            <person name="L'haridon S."/>
        </authorList>
    </citation>
    <scope>NUCLEOTIDE SEQUENCE [LARGE SCALE GENOMIC DNA]</scope>
    <source>
        <strain evidence="2 5">Z-7982</strain>
    </source>
</reference>
<sequence>MGLIKGAVIGLIVTFVLYLVPFVNMLSPFIGGFAGAYSEVRSAWDGFLVGILMFILMVIPGFILAGFVGSLFQNIPGLMAIVTGLGAGMFVLIMLHTGIIGIIGAVLGGLLAHD</sequence>
<reference evidence="4 6" key="2">
    <citation type="submission" date="2016-10" db="EMBL/GenBank/DDBJ databases">
        <authorList>
            <person name="de Groot N.N."/>
        </authorList>
    </citation>
    <scope>NUCLEOTIDE SEQUENCE [LARGE SCALE GENOMIC DNA]</scope>
    <source>
        <strain evidence="4 6">Z-7982</strain>
    </source>
</reference>
<reference evidence="3 7" key="3">
    <citation type="submission" date="2018-10" db="EMBL/GenBank/DDBJ databases">
        <title>Cultivation of a novel Methanohalophilus strain from Kebrit Deep of the Red Sea and a genomic comparison of members of the genus Methanohalophilus.</title>
        <authorList>
            <person name="Guan Y."/>
            <person name="Ngugi D.K."/>
            <person name="Stingl U."/>
        </authorList>
    </citation>
    <scope>NUCLEOTIDE SEQUENCE [LARGE SCALE GENOMIC DNA]</scope>
    <source>
        <strain evidence="3 7">DSM 3094</strain>
    </source>
</reference>
<dbReference type="AlphaFoldDB" id="A0A1L3Q3C3"/>
<evidence type="ECO:0000313" key="2">
    <source>
        <dbReference type="EMBL" id="APH39355.1"/>
    </source>
</evidence>
<keyword evidence="1" id="KW-0472">Membrane</keyword>
<gene>
    <name evidence="2" type="ORF">BHR79_07600</name>
    <name evidence="3" type="ORF">EFE40_02620</name>
    <name evidence="4" type="ORF">SAMN04515625_0988</name>
</gene>
<proteinExistence type="predicted"/>
<evidence type="ECO:0000313" key="3">
    <source>
        <dbReference type="EMBL" id="RNI09575.1"/>
    </source>
</evidence>
<feature type="transmembrane region" description="Helical" evidence="1">
    <location>
        <begin position="6"/>
        <end position="26"/>
    </location>
</feature>
<keyword evidence="5" id="KW-1185">Reference proteome</keyword>
<name>A0A1L3Q3C3_9EURY</name>
<evidence type="ECO:0000313" key="4">
    <source>
        <dbReference type="EMBL" id="SDW47863.1"/>
    </source>
</evidence>
<feature type="transmembrane region" description="Helical" evidence="1">
    <location>
        <begin position="47"/>
        <end position="72"/>
    </location>
</feature>
<evidence type="ECO:0008006" key="8">
    <source>
        <dbReference type="Google" id="ProtNLM"/>
    </source>
</evidence>
<dbReference type="EMBL" id="FNMU01000003">
    <property type="protein sequence ID" value="SDW47863.1"/>
    <property type="molecule type" value="Genomic_DNA"/>
</dbReference>
<dbReference type="EMBL" id="RJJG01000003">
    <property type="protein sequence ID" value="RNI09575.1"/>
    <property type="molecule type" value="Genomic_DNA"/>
</dbReference>
<dbReference type="GeneID" id="30583623"/>
<dbReference type="KEGG" id="mhaz:BHR79_07600"/>
<protein>
    <recommendedName>
        <fullName evidence="8">DUF5518 domain-containing protein</fullName>
    </recommendedName>
</protein>
<keyword evidence="1" id="KW-1133">Transmembrane helix</keyword>
<dbReference type="STRING" id="2177.BHR79_07600"/>
<dbReference type="Pfam" id="PF17647">
    <property type="entry name" value="DUF5518"/>
    <property type="match status" value="1"/>
</dbReference>
<accession>A0A1L3Q3C3</accession>
<evidence type="ECO:0000313" key="5">
    <source>
        <dbReference type="Proteomes" id="UP000186879"/>
    </source>
</evidence>
<organism evidence="2 5">
    <name type="scientific">Methanohalophilus halophilus</name>
    <dbReference type="NCBI Taxonomy" id="2177"/>
    <lineage>
        <taxon>Archaea</taxon>
        <taxon>Methanobacteriati</taxon>
        <taxon>Methanobacteriota</taxon>
        <taxon>Stenosarchaea group</taxon>
        <taxon>Methanomicrobia</taxon>
        <taxon>Methanosarcinales</taxon>
        <taxon>Methanosarcinaceae</taxon>
        <taxon>Methanohalophilus</taxon>
    </lineage>
</organism>
<dbReference type="Proteomes" id="UP000267921">
    <property type="component" value="Unassembled WGS sequence"/>
</dbReference>
<keyword evidence="1" id="KW-0812">Transmembrane</keyword>
<dbReference type="InterPro" id="IPR040493">
    <property type="entry name" value="DUF5518"/>
</dbReference>
<evidence type="ECO:0000313" key="6">
    <source>
        <dbReference type="Proteomes" id="UP000198669"/>
    </source>
</evidence>
<evidence type="ECO:0000313" key="7">
    <source>
        <dbReference type="Proteomes" id="UP000267921"/>
    </source>
</evidence>
<evidence type="ECO:0000256" key="1">
    <source>
        <dbReference type="SAM" id="Phobius"/>
    </source>
</evidence>
<dbReference type="RefSeq" id="WP_072561785.1">
    <property type="nucleotide sequence ID" value="NZ_CP017921.1"/>
</dbReference>
<dbReference type="OrthoDB" id="137827at2157"/>
<feature type="transmembrane region" description="Helical" evidence="1">
    <location>
        <begin position="78"/>
        <end position="111"/>
    </location>
</feature>